<comment type="similarity">
    <text evidence="2">Belongs to the glycosyl hydrolase 36 family.</text>
</comment>
<protein>
    <recommendedName>
        <fullName evidence="3 6">Alpha-galactosidase</fullName>
        <ecNumber evidence="3 6">3.2.1.22</ecNumber>
    </recommendedName>
</protein>
<dbReference type="Gene3D" id="2.60.40.1180">
    <property type="entry name" value="Golgi alpha-mannosidase II"/>
    <property type="match status" value="1"/>
</dbReference>
<feature type="binding site" evidence="8">
    <location>
        <position position="443"/>
    </location>
    <ligand>
        <name>substrate</name>
    </ligand>
</feature>
<dbReference type="PIRSF" id="PIRSF005536">
    <property type="entry name" value="Agal"/>
    <property type="match status" value="1"/>
</dbReference>
<feature type="binding site" evidence="8">
    <location>
        <begin position="366"/>
        <end position="367"/>
    </location>
    <ligand>
        <name>substrate</name>
    </ligand>
</feature>
<evidence type="ECO:0000256" key="5">
    <source>
        <dbReference type="ARBA" id="ARBA00023295"/>
    </source>
</evidence>
<dbReference type="InterPro" id="IPR031705">
    <property type="entry name" value="Glyco_hydro_36_C"/>
</dbReference>
<dbReference type="AlphaFoldDB" id="Q6IYF5"/>
<dbReference type="InterPro" id="IPR031704">
    <property type="entry name" value="Glyco_hydro_36_N"/>
</dbReference>
<keyword evidence="4 6" id="KW-0378">Hydrolase</keyword>
<dbReference type="Gene3D" id="2.70.98.60">
    <property type="entry name" value="alpha-galactosidase from lactobacil brevis"/>
    <property type="match status" value="1"/>
</dbReference>
<dbReference type="FunFam" id="3.20.20.70:FF:000118">
    <property type="entry name" value="Alpha-galactosidase"/>
    <property type="match status" value="1"/>
</dbReference>
<evidence type="ECO:0000256" key="9">
    <source>
        <dbReference type="SAM" id="MobiDB-lite"/>
    </source>
</evidence>
<evidence type="ECO:0000256" key="1">
    <source>
        <dbReference type="ARBA" id="ARBA00001255"/>
    </source>
</evidence>
<feature type="active site" description="Proton donor" evidence="7">
    <location>
        <position position="548"/>
    </location>
</feature>
<dbReference type="CDD" id="cd14791">
    <property type="entry name" value="GH36"/>
    <property type="match status" value="1"/>
</dbReference>
<feature type="binding site" evidence="8">
    <location>
        <begin position="476"/>
        <end position="480"/>
    </location>
    <ligand>
        <name>substrate</name>
    </ligand>
</feature>
<reference evidence="12" key="1">
    <citation type="submission" date="2004-04" db="EMBL/GenBank/DDBJ databases">
        <authorList>
            <person name="Carrera Silva E.A."/>
            <person name="LeBlanc J.-G."/>
            <person name="Savoy de Giori G."/>
            <person name="Sesma F."/>
            <person name="Silvestroni A."/>
        </authorList>
    </citation>
    <scope>NUCLEOTIDE SEQUENCE</scope>
    <source>
        <strain evidence="12">CRL722</strain>
    </source>
</reference>
<dbReference type="InterPro" id="IPR000111">
    <property type="entry name" value="Glyco_hydro_27/36_CS"/>
</dbReference>
<evidence type="ECO:0000256" key="6">
    <source>
        <dbReference type="PIRNR" id="PIRNR005536"/>
    </source>
</evidence>
<evidence type="ECO:0000256" key="4">
    <source>
        <dbReference type="ARBA" id="ARBA00022801"/>
    </source>
</evidence>
<reference evidence="12" key="2">
    <citation type="journal article" date="2006" name="Curr. Microbiol.">
        <title>A thermostable alpha-galactosidase from Lactobacillus fermentum CRL722: genetic characterization and main properties.</title>
        <authorList>
            <person name="Carrera-Silva E.A."/>
            <person name="Silvestroni A."/>
            <person name="LeBlanc J.G."/>
            <person name="Piard J.C."/>
            <person name="Savoy de Giori G."/>
            <person name="Sesma F."/>
        </authorList>
    </citation>
    <scope>NUCLEOTIDE SEQUENCE</scope>
    <source>
        <strain evidence="12">CRL722</strain>
    </source>
</reference>
<dbReference type="InterPro" id="IPR050985">
    <property type="entry name" value="Alpha-glycosidase_related"/>
</dbReference>
<evidence type="ECO:0000313" key="12">
    <source>
        <dbReference type="EMBL" id="AAT37673.1"/>
    </source>
</evidence>
<dbReference type="GO" id="GO:0016052">
    <property type="term" value="P:carbohydrate catabolic process"/>
    <property type="evidence" value="ECO:0007669"/>
    <property type="project" value="InterPro"/>
</dbReference>
<evidence type="ECO:0000259" key="11">
    <source>
        <dbReference type="Pfam" id="PF16875"/>
    </source>
</evidence>
<dbReference type="GO" id="GO:0004557">
    <property type="term" value="F:alpha-galactosidase activity"/>
    <property type="evidence" value="ECO:0007669"/>
    <property type="project" value="UniProtKB-UniRule"/>
</dbReference>
<dbReference type="InterPro" id="IPR002252">
    <property type="entry name" value="Glyco_hydro_36"/>
</dbReference>
<dbReference type="PROSITE" id="PS00512">
    <property type="entry name" value="ALPHA_GALACTOSIDASE"/>
    <property type="match status" value="1"/>
</dbReference>
<dbReference type="Pfam" id="PF16875">
    <property type="entry name" value="Glyco_hydro_36N"/>
    <property type="match status" value="1"/>
</dbReference>
<accession>Q6IYF5</accession>
<dbReference type="Gene3D" id="3.20.20.70">
    <property type="entry name" value="Aldolase class I"/>
    <property type="match status" value="1"/>
</dbReference>
<evidence type="ECO:0000256" key="2">
    <source>
        <dbReference type="ARBA" id="ARBA00006202"/>
    </source>
</evidence>
<dbReference type="InterPro" id="IPR038417">
    <property type="entry name" value="Alpga-gal_N_sf"/>
</dbReference>
<dbReference type="Pfam" id="PF02065">
    <property type="entry name" value="Melibiase"/>
    <property type="match status" value="1"/>
</dbReference>
<evidence type="ECO:0000256" key="8">
    <source>
        <dbReference type="PIRSR" id="PIRSR005536-2"/>
    </source>
</evidence>
<dbReference type="EMBL" id="AY612895">
    <property type="protein sequence ID" value="AAT37673.1"/>
    <property type="molecule type" value="Genomic_DNA"/>
</dbReference>
<dbReference type="BRENDA" id="3.2.1.22">
    <property type="organism ID" value="2856"/>
</dbReference>
<dbReference type="PANTHER" id="PTHR43053:SF3">
    <property type="entry name" value="ALPHA-GALACTOSIDASE C-RELATED"/>
    <property type="match status" value="1"/>
</dbReference>
<feature type="region of interest" description="Disordered" evidence="9">
    <location>
        <begin position="617"/>
        <end position="644"/>
    </location>
</feature>
<dbReference type="PANTHER" id="PTHR43053">
    <property type="entry name" value="GLYCOSIDASE FAMILY 31"/>
    <property type="match status" value="1"/>
</dbReference>
<keyword evidence="5 6" id="KW-0326">Glycosidase</keyword>
<feature type="active site" description="Nucleophile" evidence="7">
    <location>
        <position position="478"/>
    </location>
</feature>
<gene>
    <name evidence="12" type="primary">melA</name>
</gene>
<dbReference type="InterPro" id="IPR013785">
    <property type="entry name" value="Aldolase_TIM"/>
</dbReference>
<feature type="binding site" evidence="8">
    <location>
        <position position="548"/>
    </location>
    <ligand>
        <name>substrate</name>
    </ligand>
</feature>
<feature type="binding site" evidence="8">
    <location>
        <position position="198"/>
    </location>
    <ligand>
        <name>substrate</name>
    </ligand>
</feature>
<sequence>MPVFINEETKLFHLQTKNTSYIFQILANEAAGQVYYGAKVPVKPSYSNLMTMEEHDCTNTLSEENTSFQLELVKQEYATQGKGDFPGGRLRYPIPRRLPDQEFEYQVTKSKREKAPAGSAILFDDEGTDATSLTLILKDRLYDLRMNLHYTFFNDDDVIVRSASFENKGDTVMIDRALSAQLDLPDDNYDLLQFSGTWAREPNLYRNHLRPGTQSVASRRIKLQPPRNPAIILARPKHRIIIRVKPLVLTIVYSGSFLDTVEVDQFNTTRVVTGIHPDDFSWQLEAGQSFQTPEAVLSYTNAGMNALSQQMGRFYRDHLINPHFAKEDRPILINNWEATFMDFTEEKLMKIVTKAKETGIEMFVLDDGWFGHRDNDLTSLGDWFVDQKKFLNGVGGFASRVHKLGMKFGLWFEPEMISIDSKLYEDHPDWMIQTKGRLATPARHQFVLDMARQEVVDDIFNKMSAVIKDTKLDYIKWDMNRTITEAFTATLPANRQQEFAHRYILGVYQLYERLTQAFPSVLFESCASGGGRFDLGMMYYAPQAWCSDDTDAVERIYIQDGTSYGYIPSMWGAHVSAVPNDQVGRVTSLNTRAKVAYFRCLWLRTGLKRTVRRRAGNGLKNKSPFTSSTATSSNTGPSTGLTVQTPLPITSTGWQVVNDDQSEAIAVRFQILNKPNPGYIRFYFTGLDPEKTYQVNDDEETYSGAELMNAGYFVARIMPRSASPKPLADFNATMFVVKAV</sequence>
<dbReference type="CAZy" id="GH36">
    <property type="family name" value="Glycoside Hydrolase Family 36"/>
</dbReference>
<evidence type="ECO:0000256" key="3">
    <source>
        <dbReference type="ARBA" id="ARBA00012755"/>
    </source>
</evidence>
<proteinExistence type="inferred from homology"/>
<name>Q6IYF5_LIMFE</name>
<feature type="binding site" evidence="8">
    <location>
        <position position="526"/>
    </location>
    <ligand>
        <name>substrate</name>
    </ligand>
</feature>
<dbReference type="SUPFAM" id="SSF51445">
    <property type="entry name" value="(Trans)glycosidases"/>
    <property type="match status" value="1"/>
</dbReference>
<organism evidence="12">
    <name type="scientific">Limosilactobacillus fermentum</name>
    <name type="common">Lactobacillus fermentum</name>
    <dbReference type="NCBI Taxonomy" id="1613"/>
    <lineage>
        <taxon>Bacteria</taxon>
        <taxon>Bacillati</taxon>
        <taxon>Bacillota</taxon>
        <taxon>Bacilli</taxon>
        <taxon>Lactobacillales</taxon>
        <taxon>Lactobacillaceae</taxon>
        <taxon>Limosilactobacillus</taxon>
    </lineage>
</organism>
<dbReference type="Pfam" id="PF16874">
    <property type="entry name" value="Glyco_hydro_36C"/>
    <property type="match status" value="1"/>
</dbReference>
<feature type="compositionally biased region" description="Polar residues" evidence="9">
    <location>
        <begin position="623"/>
        <end position="644"/>
    </location>
</feature>
<evidence type="ECO:0000256" key="7">
    <source>
        <dbReference type="PIRSR" id="PIRSR005536-1"/>
    </source>
</evidence>
<feature type="domain" description="Glycosyl hydrolase family 36 N-terminal" evidence="11">
    <location>
        <begin position="32"/>
        <end position="285"/>
    </location>
</feature>
<dbReference type="EC" id="3.2.1.22" evidence="3 6"/>
<feature type="domain" description="Glycosyl hydrolase family 36 C-terminal" evidence="10">
    <location>
        <begin position="652"/>
        <end position="735"/>
    </location>
</feature>
<dbReference type="InterPro" id="IPR013780">
    <property type="entry name" value="Glyco_hydro_b"/>
</dbReference>
<dbReference type="InterPro" id="IPR017853">
    <property type="entry name" value="GH"/>
</dbReference>
<evidence type="ECO:0000259" key="10">
    <source>
        <dbReference type="Pfam" id="PF16874"/>
    </source>
</evidence>
<comment type="catalytic activity">
    <reaction evidence="1 6">
        <text>Hydrolysis of terminal, non-reducing alpha-D-galactose residues in alpha-D-galactosides, including galactose oligosaccharides, galactomannans and galactolipids.</text>
        <dbReference type="EC" id="3.2.1.22"/>
    </reaction>
</comment>
<dbReference type="PRINTS" id="PR00743">
    <property type="entry name" value="GLHYDRLASE36"/>
</dbReference>